<proteinExistence type="inferred from homology"/>
<dbReference type="PROSITE" id="PS00061">
    <property type="entry name" value="ADH_SHORT"/>
    <property type="match status" value="1"/>
</dbReference>
<dbReference type="STRING" id="402385.SAMN05421848_1404"/>
<dbReference type="Pfam" id="PF13561">
    <property type="entry name" value="adh_short_C2"/>
    <property type="match status" value="1"/>
</dbReference>
<dbReference type="FunFam" id="3.40.50.720:FF:000084">
    <property type="entry name" value="Short-chain dehydrogenase reductase"/>
    <property type="match status" value="1"/>
</dbReference>
<dbReference type="EMBL" id="FOLY01000003">
    <property type="protein sequence ID" value="SFC44893.1"/>
    <property type="molecule type" value="Genomic_DNA"/>
</dbReference>
<organism evidence="4 5">
    <name type="scientific">Kushneria avicenniae</name>
    <dbReference type="NCBI Taxonomy" id="402385"/>
    <lineage>
        <taxon>Bacteria</taxon>
        <taxon>Pseudomonadati</taxon>
        <taxon>Pseudomonadota</taxon>
        <taxon>Gammaproteobacteria</taxon>
        <taxon>Oceanospirillales</taxon>
        <taxon>Halomonadaceae</taxon>
        <taxon>Kushneria</taxon>
    </lineage>
</organism>
<gene>
    <name evidence="4" type="ORF">SAMN05421848_1404</name>
</gene>
<evidence type="ECO:0000256" key="1">
    <source>
        <dbReference type="ARBA" id="ARBA00006484"/>
    </source>
</evidence>
<dbReference type="Gene3D" id="3.40.50.720">
    <property type="entry name" value="NAD(P)-binding Rossmann-like Domain"/>
    <property type="match status" value="1"/>
</dbReference>
<dbReference type="InterPro" id="IPR020904">
    <property type="entry name" value="Sc_DH/Rdtase_CS"/>
</dbReference>
<dbReference type="SUPFAM" id="SSF51735">
    <property type="entry name" value="NAD(P)-binding Rossmann-fold domains"/>
    <property type="match status" value="1"/>
</dbReference>
<dbReference type="Proteomes" id="UP000199046">
    <property type="component" value="Unassembled WGS sequence"/>
</dbReference>
<dbReference type="RefSeq" id="WP_245742861.1">
    <property type="nucleotide sequence ID" value="NZ_FOLY01000003.1"/>
</dbReference>
<reference evidence="5" key="1">
    <citation type="submission" date="2016-10" db="EMBL/GenBank/DDBJ databases">
        <authorList>
            <person name="Varghese N."/>
            <person name="Submissions S."/>
        </authorList>
    </citation>
    <scope>NUCLEOTIDE SEQUENCE [LARGE SCALE GENOMIC DNA]</scope>
    <source>
        <strain evidence="5">DSM 23439</strain>
    </source>
</reference>
<evidence type="ECO:0000313" key="5">
    <source>
        <dbReference type="Proteomes" id="UP000199046"/>
    </source>
</evidence>
<feature type="compositionally biased region" description="Basic and acidic residues" evidence="3">
    <location>
        <begin position="199"/>
        <end position="216"/>
    </location>
</feature>
<comment type="similarity">
    <text evidence="1">Belongs to the short-chain dehydrogenases/reductases (SDR) family.</text>
</comment>
<dbReference type="InterPro" id="IPR002347">
    <property type="entry name" value="SDR_fam"/>
</dbReference>
<feature type="region of interest" description="Disordered" evidence="3">
    <location>
        <begin position="199"/>
        <end position="221"/>
    </location>
</feature>
<keyword evidence="2" id="KW-0560">Oxidoreductase</keyword>
<accession>A0A1I1JFZ8</accession>
<dbReference type="InterPro" id="IPR036291">
    <property type="entry name" value="NAD(P)-bd_dom_sf"/>
</dbReference>
<dbReference type="PANTHER" id="PTHR24321:SF8">
    <property type="entry name" value="ESTRADIOL 17-BETA-DEHYDROGENASE 8-RELATED"/>
    <property type="match status" value="1"/>
</dbReference>
<dbReference type="PRINTS" id="PR00081">
    <property type="entry name" value="GDHRDH"/>
</dbReference>
<dbReference type="AlphaFoldDB" id="A0A1I1JFZ8"/>
<evidence type="ECO:0000256" key="3">
    <source>
        <dbReference type="SAM" id="MobiDB-lite"/>
    </source>
</evidence>
<sequence length="262" mass="28317">MSFHSSDMRSSDTRVALITGGAQGIGRGIADDLIARGWQVMIIDIDAEAVEEMRERHDAAQLLAVTASVSDETAIAAAFERLKQWQDRLDLLVNNAGPADPYCGPLESLSLERWHHWLDNHLTGAFLCSRAAIPLLRRTTGSIIHMASTRALQSEPESEGYAASKGGLLALTHAMAVSLGPDIRVNAICPGWIETGEHQKAASRETPVHSDVDRQQHPVGRVGHPDDIAALVAFLASPEAGFITGQHFPVDGGMTRKMIYAE</sequence>
<dbReference type="PRINTS" id="PR00080">
    <property type="entry name" value="SDRFAMILY"/>
</dbReference>
<protein>
    <recommendedName>
        <fullName evidence="6">NAD(P)-dependent dehydrogenase, short-chain alcohol dehydrogenase family</fullName>
    </recommendedName>
</protein>
<keyword evidence="5" id="KW-1185">Reference proteome</keyword>
<evidence type="ECO:0000313" key="4">
    <source>
        <dbReference type="EMBL" id="SFC44893.1"/>
    </source>
</evidence>
<evidence type="ECO:0000256" key="2">
    <source>
        <dbReference type="ARBA" id="ARBA00023002"/>
    </source>
</evidence>
<dbReference type="GO" id="GO:0016491">
    <property type="term" value="F:oxidoreductase activity"/>
    <property type="evidence" value="ECO:0007669"/>
    <property type="project" value="UniProtKB-KW"/>
</dbReference>
<evidence type="ECO:0008006" key="6">
    <source>
        <dbReference type="Google" id="ProtNLM"/>
    </source>
</evidence>
<name>A0A1I1JFZ8_9GAMM</name>
<dbReference type="PANTHER" id="PTHR24321">
    <property type="entry name" value="DEHYDROGENASES, SHORT CHAIN"/>
    <property type="match status" value="1"/>
</dbReference>